<dbReference type="Proteomes" id="UP001165648">
    <property type="component" value="Unassembled WGS sequence"/>
</dbReference>
<accession>A0ABT3W618</accession>
<dbReference type="Pfam" id="PF02082">
    <property type="entry name" value="Rrf2"/>
    <property type="match status" value="1"/>
</dbReference>
<protein>
    <submittedName>
        <fullName evidence="1">SUF system Fe-S cluster assembly regulator</fullName>
    </submittedName>
</protein>
<dbReference type="PANTHER" id="PTHR33221">
    <property type="entry name" value="WINGED HELIX-TURN-HELIX TRANSCRIPTIONAL REGULATOR, RRF2 FAMILY"/>
    <property type="match status" value="1"/>
</dbReference>
<dbReference type="EMBL" id="JANIDW010000001">
    <property type="protein sequence ID" value="MCX5614311.1"/>
    <property type="molecule type" value="Genomic_DNA"/>
</dbReference>
<dbReference type="NCBIfam" id="TIGR00738">
    <property type="entry name" value="rrf2_super"/>
    <property type="match status" value="1"/>
</dbReference>
<dbReference type="SUPFAM" id="SSF46785">
    <property type="entry name" value="Winged helix' DNA-binding domain"/>
    <property type="match status" value="1"/>
</dbReference>
<dbReference type="InterPro" id="IPR036390">
    <property type="entry name" value="WH_DNA-bd_sf"/>
</dbReference>
<dbReference type="RefSeq" id="WP_099027264.1">
    <property type="nucleotide sequence ID" value="NZ_JANIDW010000001.1"/>
</dbReference>
<evidence type="ECO:0000313" key="2">
    <source>
        <dbReference type="Proteomes" id="UP001165648"/>
    </source>
</evidence>
<sequence length="164" mass="16954">MLRLSKLADYATVVLVRLGGRGTLATAAALAQETGVPEPTVAKLLKGLAAGGLVASFRGARGGYRLVDELKDISIARVITVVDGPIRVTACCDGRECAHEETCGLSGQWDTVNQAVRQALESISLADMANPEWKCNPPSATSAEATMRVSEGQGGCHAGCVGNS</sequence>
<dbReference type="InterPro" id="IPR000944">
    <property type="entry name" value="Tscrpt_reg_Rrf2"/>
</dbReference>
<organism evidence="1 2">
    <name type="scientific">Bombella saccharophila</name>
    <dbReference type="NCBI Taxonomy" id="2967338"/>
    <lineage>
        <taxon>Bacteria</taxon>
        <taxon>Pseudomonadati</taxon>
        <taxon>Pseudomonadota</taxon>
        <taxon>Alphaproteobacteria</taxon>
        <taxon>Acetobacterales</taxon>
        <taxon>Acetobacteraceae</taxon>
        <taxon>Bombella</taxon>
    </lineage>
</organism>
<dbReference type="InterPro" id="IPR036388">
    <property type="entry name" value="WH-like_DNA-bd_sf"/>
</dbReference>
<proteinExistence type="predicted"/>
<dbReference type="Gene3D" id="1.10.10.10">
    <property type="entry name" value="Winged helix-like DNA-binding domain superfamily/Winged helix DNA-binding domain"/>
    <property type="match status" value="1"/>
</dbReference>
<keyword evidence="2" id="KW-1185">Reference proteome</keyword>
<evidence type="ECO:0000313" key="1">
    <source>
        <dbReference type="EMBL" id="MCX5614311.1"/>
    </source>
</evidence>
<dbReference type="InterPro" id="IPR030489">
    <property type="entry name" value="TR_Rrf2-type_CS"/>
</dbReference>
<gene>
    <name evidence="1" type="ORF">NQF64_03490</name>
</gene>
<name>A0ABT3W618_9PROT</name>
<dbReference type="PROSITE" id="PS01332">
    <property type="entry name" value="HTH_RRF2_1"/>
    <property type="match status" value="1"/>
</dbReference>
<dbReference type="InterPro" id="IPR014290">
    <property type="entry name" value="SUF_FeS_clus_asmbl_reg"/>
</dbReference>
<dbReference type="NCBIfam" id="TIGR02944">
    <property type="entry name" value="suf_reg_Xantho"/>
    <property type="match status" value="1"/>
</dbReference>
<dbReference type="PROSITE" id="PS51197">
    <property type="entry name" value="HTH_RRF2_2"/>
    <property type="match status" value="1"/>
</dbReference>
<dbReference type="PANTHER" id="PTHR33221:SF2">
    <property type="entry name" value="TRANSCRIPTIONAL REGULATOR"/>
    <property type="match status" value="1"/>
</dbReference>
<comment type="caution">
    <text evidence="1">The sequence shown here is derived from an EMBL/GenBank/DDBJ whole genome shotgun (WGS) entry which is preliminary data.</text>
</comment>
<reference evidence="1 2" key="1">
    <citation type="submission" date="2022-07" db="EMBL/GenBank/DDBJ databases">
        <title>Bombella genomes.</title>
        <authorList>
            <person name="Harer L."/>
            <person name="Styblova S."/>
            <person name="Ehrmann M."/>
        </authorList>
    </citation>
    <scope>NUCLEOTIDE SEQUENCE [LARGE SCALE GENOMIC DNA]</scope>
    <source>
        <strain evidence="1 2">TMW 2.2558</strain>
    </source>
</reference>